<sequence length="174" mass="20382">MRDLSIALDHVPEELSVRNIFFIRGCQNCSFSDMDDIVTEFAMKYSKSINVEELHFSPTEKDGTNFTDWVADFYSATDLRNGNPRWKWQRYMKHMKINYYFLSGLLKALSDSMSDYFLFAEDDQTYNVNTFDGVVELTNRNKTKRCYSKISYQGRGPKNSKNLLYLPLLALLEL</sequence>
<dbReference type="Proteomes" id="UP000014680">
    <property type="component" value="Unassembled WGS sequence"/>
</dbReference>
<dbReference type="EMBL" id="KB206709">
    <property type="protein sequence ID" value="ELP88662.1"/>
    <property type="molecule type" value="Genomic_DNA"/>
</dbReference>
<accession>L7FM70</accession>
<gene>
    <name evidence="1" type="ORF">EIN_389250</name>
</gene>
<keyword evidence="2" id="KW-1185">Reference proteome</keyword>
<evidence type="ECO:0000313" key="1">
    <source>
        <dbReference type="EMBL" id="ELP88662.1"/>
    </source>
</evidence>
<dbReference type="GeneID" id="14887643"/>
<dbReference type="AlphaFoldDB" id="L7FM70"/>
<dbReference type="OrthoDB" id="25475at2759"/>
<reference evidence="1 2" key="1">
    <citation type="submission" date="2012-10" db="EMBL/GenBank/DDBJ databases">
        <authorList>
            <person name="Zafar N."/>
            <person name="Inman J."/>
            <person name="Hall N."/>
            <person name="Lorenzi H."/>
            <person name="Caler E."/>
        </authorList>
    </citation>
    <scope>NUCLEOTIDE SEQUENCE [LARGE SCALE GENOMIC DNA]</scope>
    <source>
        <strain evidence="1 2">IP1</strain>
    </source>
</reference>
<dbReference type="KEGG" id="eiv:EIN_389250"/>
<organism evidence="1 2">
    <name type="scientific">Entamoeba invadens IP1</name>
    <dbReference type="NCBI Taxonomy" id="370355"/>
    <lineage>
        <taxon>Eukaryota</taxon>
        <taxon>Amoebozoa</taxon>
        <taxon>Evosea</taxon>
        <taxon>Archamoebae</taxon>
        <taxon>Mastigamoebida</taxon>
        <taxon>Entamoebidae</taxon>
        <taxon>Entamoeba</taxon>
    </lineage>
</organism>
<dbReference type="VEuPathDB" id="AmoebaDB:EIN_389250"/>
<evidence type="ECO:0000313" key="2">
    <source>
        <dbReference type="Proteomes" id="UP000014680"/>
    </source>
</evidence>
<proteinExistence type="predicted"/>
<name>L7FM70_ENTIV</name>
<protein>
    <submittedName>
        <fullName evidence="1">Uncharacterized protein</fullName>
    </submittedName>
</protein>
<dbReference type="RefSeq" id="XP_004255433.1">
    <property type="nucleotide sequence ID" value="XM_004255385.1"/>
</dbReference>